<comment type="caution">
    <text evidence="7">The sequence shown here is derived from an EMBL/GenBank/DDBJ whole genome shotgun (WGS) entry which is preliminary data.</text>
</comment>
<feature type="signal peptide" evidence="5">
    <location>
        <begin position="1"/>
        <end position="27"/>
    </location>
</feature>
<keyword evidence="8" id="KW-1185">Reference proteome</keyword>
<name>A0ABP6ZG01_9ACTN</name>
<reference evidence="8" key="1">
    <citation type="journal article" date="2019" name="Int. J. Syst. Evol. Microbiol.">
        <title>The Global Catalogue of Microorganisms (GCM) 10K type strain sequencing project: providing services to taxonomists for standard genome sequencing and annotation.</title>
        <authorList>
            <consortium name="The Broad Institute Genomics Platform"/>
            <consortium name="The Broad Institute Genome Sequencing Center for Infectious Disease"/>
            <person name="Wu L."/>
            <person name="Ma J."/>
        </authorList>
    </citation>
    <scope>NUCLEOTIDE SEQUENCE [LARGE SCALE GENOMIC DNA]</scope>
    <source>
        <strain evidence="8">JCM 16902</strain>
    </source>
</reference>
<gene>
    <name evidence="7" type="ORF">GCM10022223_24800</name>
</gene>
<dbReference type="EMBL" id="BAAAZO010000003">
    <property type="protein sequence ID" value="GAA3607832.1"/>
    <property type="molecule type" value="Genomic_DNA"/>
</dbReference>
<evidence type="ECO:0000256" key="3">
    <source>
        <dbReference type="ARBA" id="ARBA00022801"/>
    </source>
</evidence>
<evidence type="ECO:0000256" key="2">
    <source>
        <dbReference type="ARBA" id="ARBA00022723"/>
    </source>
</evidence>
<protein>
    <recommendedName>
        <fullName evidence="6">Peptidase M10 metallopeptidase domain-containing protein</fullName>
    </recommendedName>
</protein>
<feature type="chain" id="PRO_5045627850" description="Peptidase M10 metallopeptidase domain-containing protein" evidence="5">
    <location>
        <begin position="28"/>
        <end position="251"/>
    </location>
</feature>
<sequence length="251" mass="26547">MPARLRLVLAAALIAVITFGSAPWAAAQSTTPGAAGGAYKIMKVTLNSGKTINARWNPCQSAITYRVNLSGLPQSKKKAMLKTVRASFVRLSRATGLTYRYAGLTTFVSTSKNLAKQPAEIVVAAVARTKTDFPMTKNSLGYGGVLWSTWYGNQGEGAAVVRGYVILEAKAIQQLKGGWGTGTRQSNVILHELGHASGLDHVSSRDQQMYPTLTASSPSGYGPGDLAGLAKVGKKAGCIDIPSYVSVRDLR</sequence>
<dbReference type="Gene3D" id="3.40.390.10">
    <property type="entry name" value="Collagenase (Catalytic Domain)"/>
    <property type="match status" value="1"/>
</dbReference>
<keyword evidence="1" id="KW-0645">Protease</keyword>
<dbReference type="InterPro" id="IPR001818">
    <property type="entry name" value="Pept_M10_metallopeptidase"/>
</dbReference>
<accession>A0ABP6ZG01</accession>
<feature type="domain" description="Peptidase M10 metallopeptidase" evidence="6">
    <location>
        <begin position="61"/>
        <end position="216"/>
    </location>
</feature>
<dbReference type="Pfam" id="PF00413">
    <property type="entry name" value="Peptidase_M10"/>
    <property type="match status" value="1"/>
</dbReference>
<keyword evidence="4" id="KW-0862">Zinc</keyword>
<proteinExistence type="predicted"/>
<evidence type="ECO:0000256" key="4">
    <source>
        <dbReference type="ARBA" id="ARBA00022833"/>
    </source>
</evidence>
<evidence type="ECO:0000259" key="6">
    <source>
        <dbReference type="Pfam" id="PF00413"/>
    </source>
</evidence>
<dbReference type="InterPro" id="IPR024079">
    <property type="entry name" value="MetalloPept_cat_dom_sf"/>
</dbReference>
<evidence type="ECO:0000313" key="8">
    <source>
        <dbReference type="Proteomes" id="UP001501074"/>
    </source>
</evidence>
<evidence type="ECO:0000256" key="1">
    <source>
        <dbReference type="ARBA" id="ARBA00022670"/>
    </source>
</evidence>
<dbReference type="SUPFAM" id="SSF55486">
    <property type="entry name" value="Metalloproteases ('zincins'), catalytic domain"/>
    <property type="match status" value="1"/>
</dbReference>
<keyword evidence="2" id="KW-0479">Metal-binding</keyword>
<evidence type="ECO:0000256" key="5">
    <source>
        <dbReference type="SAM" id="SignalP"/>
    </source>
</evidence>
<dbReference type="RefSeq" id="WP_231483770.1">
    <property type="nucleotide sequence ID" value="NZ_BAAAZO010000003.1"/>
</dbReference>
<evidence type="ECO:0000313" key="7">
    <source>
        <dbReference type="EMBL" id="GAA3607832.1"/>
    </source>
</evidence>
<dbReference type="Proteomes" id="UP001501074">
    <property type="component" value="Unassembled WGS sequence"/>
</dbReference>
<keyword evidence="5" id="KW-0732">Signal</keyword>
<keyword evidence="3" id="KW-0378">Hydrolase</keyword>
<organism evidence="7 8">
    <name type="scientific">Kineosporia mesophila</name>
    <dbReference type="NCBI Taxonomy" id="566012"/>
    <lineage>
        <taxon>Bacteria</taxon>
        <taxon>Bacillati</taxon>
        <taxon>Actinomycetota</taxon>
        <taxon>Actinomycetes</taxon>
        <taxon>Kineosporiales</taxon>
        <taxon>Kineosporiaceae</taxon>
        <taxon>Kineosporia</taxon>
    </lineage>
</organism>